<keyword evidence="3" id="KW-1185">Reference proteome</keyword>
<evidence type="ECO:0000256" key="1">
    <source>
        <dbReference type="SAM" id="Phobius"/>
    </source>
</evidence>
<sequence length="372" mass="39946">MLKKIANEQSALKNKITRNPFMIAFISVLACTLLLLITGCRQLVQEIILDDYKQTNLVADVSGFGAARIDTGLVNAWGIAVAPSGPFWLAANHTGLSPVYDKTGATLRPSVTIPGPDGTGSGAPTGVVFNSTTDFVIWSGKQPTPSKFIFATEDGTIAAWAGGSAAVIVANRSSQMAVYKGLALANDGGSNFLYATNFRDAKVDVFDKDFNLVTTKPFHDPTIPAGFAPFNIRLIGKRLFVTYALQKPNKMDDQSGPGNGYVDIYGTNGMLIKRFASQGALNSPWGMVESGTPFCNLTHAILVGNFGDGRINMYDDDGKFVGPLQNKDIPIVIQGLWALENDVPKANPKQLFFTAGPVEETHGLFGYLMKTH</sequence>
<dbReference type="RefSeq" id="WP_106527477.1">
    <property type="nucleotide sequence ID" value="NZ_PYAW01000001.1"/>
</dbReference>
<dbReference type="EMBL" id="PYAW01000001">
    <property type="protein sequence ID" value="PSL50325.1"/>
    <property type="molecule type" value="Genomic_DNA"/>
</dbReference>
<dbReference type="InterPro" id="IPR015943">
    <property type="entry name" value="WD40/YVTN_repeat-like_dom_sf"/>
</dbReference>
<keyword evidence="1" id="KW-0812">Transmembrane</keyword>
<reference evidence="2 3" key="1">
    <citation type="submission" date="2018-03" db="EMBL/GenBank/DDBJ databases">
        <title>Genomic Encyclopedia of Archaeal and Bacterial Type Strains, Phase II (KMG-II): from individual species to whole genera.</title>
        <authorList>
            <person name="Goeker M."/>
        </authorList>
    </citation>
    <scope>NUCLEOTIDE SEQUENCE [LARGE SCALE GENOMIC DNA]</scope>
    <source>
        <strain evidence="2 3">DSM 24859</strain>
    </source>
</reference>
<dbReference type="Proteomes" id="UP000240971">
    <property type="component" value="Unassembled WGS sequence"/>
</dbReference>
<dbReference type="OrthoDB" id="581621at2"/>
<dbReference type="NCBIfam" id="TIGR03118">
    <property type="entry name" value="PEPCTERM_chp_1"/>
    <property type="match status" value="1"/>
</dbReference>
<proteinExistence type="predicted"/>
<feature type="transmembrane region" description="Helical" evidence="1">
    <location>
        <begin position="21"/>
        <end position="39"/>
    </location>
</feature>
<keyword evidence="1" id="KW-0472">Membrane</keyword>
<accession>A0A2P8HVX3</accession>
<protein>
    <submittedName>
        <fullName evidence="2">Uncharacterized protein (TIGR03118 family)</fullName>
    </submittedName>
</protein>
<keyword evidence="1" id="KW-1133">Transmembrane helix</keyword>
<dbReference type="AlphaFoldDB" id="A0A2P8HVX3"/>
<gene>
    <name evidence="2" type="ORF">CLV51_1011670</name>
</gene>
<evidence type="ECO:0000313" key="2">
    <source>
        <dbReference type="EMBL" id="PSL50325.1"/>
    </source>
</evidence>
<name>A0A2P8HVX3_CHINA</name>
<dbReference type="InterPro" id="IPR017549">
    <property type="entry name" value="APMV_L690"/>
</dbReference>
<dbReference type="SUPFAM" id="SSF75011">
    <property type="entry name" value="3-carboxy-cis,cis-mucoante lactonizing enzyme"/>
    <property type="match status" value="1"/>
</dbReference>
<organism evidence="2 3">
    <name type="scientific">Chitinophaga niastensis</name>
    <dbReference type="NCBI Taxonomy" id="536980"/>
    <lineage>
        <taxon>Bacteria</taxon>
        <taxon>Pseudomonadati</taxon>
        <taxon>Bacteroidota</taxon>
        <taxon>Chitinophagia</taxon>
        <taxon>Chitinophagales</taxon>
        <taxon>Chitinophagaceae</taxon>
        <taxon>Chitinophaga</taxon>
    </lineage>
</organism>
<comment type="caution">
    <text evidence="2">The sequence shown here is derived from an EMBL/GenBank/DDBJ whole genome shotgun (WGS) entry which is preliminary data.</text>
</comment>
<evidence type="ECO:0000313" key="3">
    <source>
        <dbReference type="Proteomes" id="UP000240971"/>
    </source>
</evidence>
<dbReference type="Gene3D" id="2.130.10.10">
    <property type="entry name" value="YVTN repeat-like/Quinoprotein amine dehydrogenase"/>
    <property type="match status" value="1"/>
</dbReference>
<dbReference type="PROSITE" id="PS51257">
    <property type="entry name" value="PROKAR_LIPOPROTEIN"/>
    <property type="match status" value="1"/>
</dbReference>